<accession>A0A0G0IJZ0</accession>
<dbReference type="PANTHER" id="PTHR34475">
    <property type="match status" value="1"/>
</dbReference>
<dbReference type="Pfam" id="PF13413">
    <property type="entry name" value="HTH_25"/>
    <property type="match status" value="1"/>
</dbReference>
<dbReference type="InterPro" id="IPR010982">
    <property type="entry name" value="Lambda_DNA-bd_dom_sf"/>
</dbReference>
<evidence type="ECO:0000313" key="2">
    <source>
        <dbReference type="EMBL" id="KKQ16346.1"/>
    </source>
</evidence>
<dbReference type="AlphaFoldDB" id="A0A0G0IJZ0"/>
<dbReference type="Gene3D" id="1.10.260.40">
    <property type="entry name" value="lambda repressor-like DNA-binding domains"/>
    <property type="match status" value="1"/>
</dbReference>
<name>A0A0G0IJZ0_9BACT</name>
<evidence type="ECO:0000313" key="3">
    <source>
        <dbReference type="Proteomes" id="UP000034448"/>
    </source>
</evidence>
<keyword evidence="1" id="KW-1133">Transmembrane helix</keyword>
<reference evidence="2 3" key="1">
    <citation type="journal article" date="2015" name="Nature">
        <title>rRNA introns, odd ribosomes, and small enigmatic genomes across a large radiation of phyla.</title>
        <authorList>
            <person name="Brown C.T."/>
            <person name="Hug L.A."/>
            <person name="Thomas B.C."/>
            <person name="Sharon I."/>
            <person name="Castelle C.J."/>
            <person name="Singh A."/>
            <person name="Wilkins M.J."/>
            <person name="Williams K.H."/>
            <person name="Banfield J.F."/>
        </authorList>
    </citation>
    <scope>NUCLEOTIDE SEQUENCE [LARGE SCALE GENOMIC DNA]</scope>
</reference>
<dbReference type="Pfam" id="PF09136">
    <property type="entry name" value="Glucodextran_B"/>
    <property type="match status" value="1"/>
</dbReference>
<dbReference type="EMBL" id="LBSJ01000002">
    <property type="protein sequence ID" value="KKQ16346.1"/>
    <property type="molecule type" value="Genomic_DNA"/>
</dbReference>
<sequence length="212" mass="24043">MRTVGQILKETREAKFYTLEEVEKATKIRVELLEALEEDNFSKLPPETFIQGFIKNYGKFLGLDANKLLAVFRRDYEASKHPPKILESFSNPLKVNKFNITPSRILGFVVVTIILAFFAYLWVEYRQFVGAPKLEIVSPTEGQTVEVPVVFVEGNTDPEAKLTVNNQEIGLDANGYFREEVKLNESTNIISVVSTSKFGQASKVDRTVFVKK</sequence>
<keyword evidence="1" id="KW-0472">Membrane</keyword>
<dbReference type="Gene3D" id="2.60.40.10">
    <property type="entry name" value="Immunoglobulins"/>
    <property type="match status" value="1"/>
</dbReference>
<dbReference type="GO" id="GO:0003677">
    <property type="term" value="F:DNA binding"/>
    <property type="evidence" value="ECO:0007669"/>
    <property type="project" value="UniProtKB-KW"/>
</dbReference>
<comment type="caution">
    <text evidence="2">The sequence shown here is derived from an EMBL/GenBank/DDBJ whole genome shotgun (WGS) entry which is preliminary data.</text>
</comment>
<keyword evidence="1" id="KW-0812">Transmembrane</keyword>
<dbReference type="Proteomes" id="UP000034448">
    <property type="component" value="Unassembled WGS sequence"/>
</dbReference>
<gene>
    <name evidence="2" type="ORF">US28_C0002G0013</name>
</gene>
<dbReference type="InterPro" id="IPR050400">
    <property type="entry name" value="Bact_Cytoskel_RodZ"/>
</dbReference>
<proteinExistence type="predicted"/>
<keyword evidence="2" id="KW-0238">DNA-binding</keyword>
<evidence type="ECO:0000256" key="1">
    <source>
        <dbReference type="SAM" id="Phobius"/>
    </source>
</evidence>
<dbReference type="InterPro" id="IPR013783">
    <property type="entry name" value="Ig-like_fold"/>
</dbReference>
<organism evidence="2 3">
    <name type="scientific">Candidatus Daviesbacteria bacterium GW2011_GWA1_36_8</name>
    <dbReference type="NCBI Taxonomy" id="1618417"/>
    <lineage>
        <taxon>Bacteria</taxon>
        <taxon>Candidatus Daviesiibacteriota</taxon>
    </lineage>
</organism>
<dbReference type="PANTHER" id="PTHR34475:SF1">
    <property type="entry name" value="CYTOSKELETON PROTEIN RODZ"/>
    <property type="match status" value="1"/>
</dbReference>
<feature type="transmembrane region" description="Helical" evidence="1">
    <location>
        <begin position="105"/>
        <end position="123"/>
    </location>
</feature>
<protein>
    <submittedName>
        <fullName evidence="2">DNA-binding helix-turn-helix protein</fullName>
    </submittedName>
</protein>